<proteinExistence type="predicted"/>
<dbReference type="RefSeq" id="WP_145178151.1">
    <property type="nucleotide sequence ID" value="NZ_CP037422.1"/>
</dbReference>
<dbReference type="EMBL" id="CP037422">
    <property type="protein sequence ID" value="QDU10471.1"/>
    <property type="molecule type" value="Genomic_DNA"/>
</dbReference>
<dbReference type="SUPFAM" id="SSF51735">
    <property type="entry name" value="NAD(P)-binding Rossmann-fold domains"/>
    <property type="match status" value="1"/>
</dbReference>
<dbReference type="SUPFAM" id="SSF55347">
    <property type="entry name" value="Glyceraldehyde-3-phosphate dehydrogenase-like, C-terminal domain"/>
    <property type="match status" value="1"/>
</dbReference>
<dbReference type="AlphaFoldDB" id="A0A517WZ03"/>
<keyword evidence="4" id="KW-1185">Reference proteome</keyword>
<dbReference type="Pfam" id="PF01408">
    <property type="entry name" value="GFO_IDH_MocA"/>
    <property type="match status" value="1"/>
</dbReference>
<dbReference type="PANTHER" id="PTHR46368:SF4">
    <property type="entry name" value="OS10G0403700 PROTEIN"/>
    <property type="match status" value="1"/>
</dbReference>
<dbReference type="Pfam" id="PF22725">
    <property type="entry name" value="GFO_IDH_MocA_C3"/>
    <property type="match status" value="1"/>
</dbReference>
<keyword evidence="3" id="KW-0560">Oxidoreductase</keyword>
<dbReference type="Gene3D" id="3.40.50.720">
    <property type="entry name" value="NAD(P)-binding Rossmann-like Domain"/>
    <property type="match status" value="1"/>
</dbReference>
<dbReference type="Gene3D" id="3.30.360.10">
    <property type="entry name" value="Dihydrodipicolinate Reductase, domain 2"/>
    <property type="match status" value="1"/>
</dbReference>
<feature type="domain" description="GFO/IDH/MocA-like oxidoreductase" evidence="2">
    <location>
        <begin position="137"/>
        <end position="253"/>
    </location>
</feature>
<reference evidence="3 4" key="1">
    <citation type="submission" date="2019-03" db="EMBL/GenBank/DDBJ databases">
        <title>Deep-cultivation of Planctomycetes and their phenomic and genomic characterization uncovers novel biology.</title>
        <authorList>
            <person name="Wiegand S."/>
            <person name="Jogler M."/>
            <person name="Boedeker C."/>
            <person name="Pinto D."/>
            <person name="Vollmers J."/>
            <person name="Rivas-Marin E."/>
            <person name="Kohn T."/>
            <person name="Peeters S.H."/>
            <person name="Heuer A."/>
            <person name="Rast P."/>
            <person name="Oberbeckmann S."/>
            <person name="Bunk B."/>
            <person name="Jeske O."/>
            <person name="Meyerdierks A."/>
            <person name="Storesund J.E."/>
            <person name="Kallscheuer N."/>
            <person name="Luecker S."/>
            <person name="Lage O.M."/>
            <person name="Pohl T."/>
            <person name="Merkel B.J."/>
            <person name="Hornburger P."/>
            <person name="Mueller R.-W."/>
            <person name="Bruemmer F."/>
            <person name="Labrenz M."/>
            <person name="Spormann A.M."/>
            <person name="Op den Camp H."/>
            <person name="Overmann J."/>
            <person name="Amann R."/>
            <person name="Jetten M.S.M."/>
            <person name="Mascher T."/>
            <person name="Medema M.H."/>
            <person name="Devos D.P."/>
            <person name="Kaster A.-K."/>
            <person name="Ovreas L."/>
            <person name="Rohde M."/>
            <person name="Galperin M.Y."/>
            <person name="Jogler C."/>
        </authorList>
    </citation>
    <scope>NUCLEOTIDE SEQUENCE [LARGE SCALE GENOMIC DNA]</scope>
    <source>
        <strain evidence="3 4">V202</strain>
    </source>
</reference>
<accession>A0A517WZ03</accession>
<dbReference type="InterPro" id="IPR036291">
    <property type="entry name" value="NAD(P)-bd_dom_sf"/>
</dbReference>
<dbReference type="GO" id="GO:0033712">
    <property type="term" value="F:1,5-anhydro-D-fructose reductase (1,5-anhydro-D-mannitol-forming) activity"/>
    <property type="evidence" value="ECO:0007669"/>
    <property type="project" value="UniProtKB-EC"/>
</dbReference>
<dbReference type="InterPro" id="IPR000683">
    <property type="entry name" value="Gfo/Idh/MocA-like_OxRdtase_N"/>
</dbReference>
<dbReference type="InterPro" id="IPR055170">
    <property type="entry name" value="GFO_IDH_MocA-like_dom"/>
</dbReference>
<evidence type="ECO:0000259" key="2">
    <source>
        <dbReference type="Pfam" id="PF22725"/>
    </source>
</evidence>
<name>A0A517WZ03_9PLAN</name>
<dbReference type="EC" id="1.1.1.292" evidence="3"/>
<evidence type="ECO:0000313" key="3">
    <source>
        <dbReference type="EMBL" id="QDU10471.1"/>
    </source>
</evidence>
<dbReference type="GO" id="GO:0000166">
    <property type="term" value="F:nucleotide binding"/>
    <property type="evidence" value="ECO:0007669"/>
    <property type="project" value="InterPro"/>
</dbReference>
<feature type="domain" description="Gfo/Idh/MocA-like oxidoreductase N-terminal" evidence="1">
    <location>
        <begin position="8"/>
        <end position="124"/>
    </location>
</feature>
<evidence type="ECO:0000313" key="4">
    <source>
        <dbReference type="Proteomes" id="UP000318384"/>
    </source>
</evidence>
<dbReference type="PANTHER" id="PTHR46368">
    <property type="match status" value="1"/>
</dbReference>
<organism evidence="3 4">
    <name type="scientific">Gimesia aquarii</name>
    <dbReference type="NCBI Taxonomy" id="2527964"/>
    <lineage>
        <taxon>Bacteria</taxon>
        <taxon>Pseudomonadati</taxon>
        <taxon>Planctomycetota</taxon>
        <taxon>Planctomycetia</taxon>
        <taxon>Planctomycetales</taxon>
        <taxon>Planctomycetaceae</taxon>
        <taxon>Gimesia</taxon>
    </lineage>
</organism>
<dbReference type="OrthoDB" id="9783105at2"/>
<gene>
    <name evidence="3" type="primary">afr_5</name>
    <name evidence="3" type="ORF">V202x_38820</name>
</gene>
<dbReference type="Proteomes" id="UP000318384">
    <property type="component" value="Chromosome"/>
</dbReference>
<protein>
    <submittedName>
        <fullName evidence="3">1,5-anhydro-D-fructose reductase</fullName>
        <ecNumber evidence="3">1.1.1.292</ecNumber>
    </submittedName>
</protein>
<sequence>MKDSSRTVRWGILGTARIAEKISIAIHQAENAELTCIASRDSQRAVDWAQKHHVKRSVGSYEALLADSEIDAVYIPLPPSLHGEWTVRAARAGKHVLCEKPLALNVNQAREMRRVCLENQVQLMDGVMWYHHPRAREILQKIRSDALGEHRRFTSAFTICWDNIPENDLRLQRDLGGGSLGDLGWYCIGATLWAFNELPQKVFGTSRSYEDNDVDYNFSGTMWFSKDRIASFDCGFDVCMRKWFEIAGTKASLVCDDFTRPWDNGRPKFHINDDQGNSIKYETEDPLQETCMINHFCDIIRSGRLEQQWSDLGINTQRVLNAIDYSARTEQVVNLADFFPQ</sequence>
<evidence type="ECO:0000259" key="1">
    <source>
        <dbReference type="Pfam" id="PF01408"/>
    </source>
</evidence>